<comment type="caution">
    <text evidence="1">The sequence shown here is derived from an EMBL/GenBank/DDBJ whole genome shotgun (WGS) entry which is preliminary data.</text>
</comment>
<feature type="non-terminal residue" evidence="1">
    <location>
        <position position="47"/>
    </location>
</feature>
<evidence type="ECO:0000313" key="2">
    <source>
        <dbReference type="Proteomes" id="UP000265520"/>
    </source>
</evidence>
<sequence length="47" mass="5063">MIGEGGIGCPDVCMVWCERLGNVCGVVTRVCDMRIDDVDASFLLGKE</sequence>
<dbReference type="AlphaFoldDB" id="A0A392TEW3"/>
<accession>A0A392TEW3</accession>
<dbReference type="Proteomes" id="UP000265520">
    <property type="component" value="Unassembled WGS sequence"/>
</dbReference>
<reference evidence="1 2" key="1">
    <citation type="journal article" date="2018" name="Front. Plant Sci.">
        <title>Red Clover (Trifolium pratense) and Zigzag Clover (T. medium) - A Picture of Genomic Similarities and Differences.</title>
        <authorList>
            <person name="Dluhosova J."/>
            <person name="Istvanek J."/>
            <person name="Nedelnik J."/>
            <person name="Repkova J."/>
        </authorList>
    </citation>
    <scope>NUCLEOTIDE SEQUENCE [LARGE SCALE GENOMIC DNA]</scope>
    <source>
        <strain evidence="2">cv. 10/8</strain>
        <tissue evidence="1">Leaf</tissue>
    </source>
</reference>
<name>A0A392TEW3_9FABA</name>
<protein>
    <submittedName>
        <fullName evidence="1">Uncharacterized protein</fullName>
    </submittedName>
</protein>
<proteinExistence type="predicted"/>
<organism evidence="1 2">
    <name type="scientific">Trifolium medium</name>
    <dbReference type="NCBI Taxonomy" id="97028"/>
    <lineage>
        <taxon>Eukaryota</taxon>
        <taxon>Viridiplantae</taxon>
        <taxon>Streptophyta</taxon>
        <taxon>Embryophyta</taxon>
        <taxon>Tracheophyta</taxon>
        <taxon>Spermatophyta</taxon>
        <taxon>Magnoliopsida</taxon>
        <taxon>eudicotyledons</taxon>
        <taxon>Gunneridae</taxon>
        <taxon>Pentapetalae</taxon>
        <taxon>rosids</taxon>
        <taxon>fabids</taxon>
        <taxon>Fabales</taxon>
        <taxon>Fabaceae</taxon>
        <taxon>Papilionoideae</taxon>
        <taxon>50 kb inversion clade</taxon>
        <taxon>NPAAA clade</taxon>
        <taxon>Hologalegina</taxon>
        <taxon>IRL clade</taxon>
        <taxon>Trifolieae</taxon>
        <taxon>Trifolium</taxon>
    </lineage>
</organism>
<keyword evidence="2" id="KW-1185">Reference proteome</keyword>
<evidence type="ECO:0000313" key="1">
    <source>
        <dbReference type="EMBL" id="MCI58656.1"/>
    </source>
</evidence>
<dbReference type="EMBL" id="LXQA010549816">
    <property type="protein sequence ID" value="MCI58656.1"/>
    <property type="molecule type" value="Genomic_DNA"/>
</dbReference>